<feature type="domain" description="DUF58" evidence="1">
    <location>
        <begin position="189"/>
        <end position="358"/>
    </location>
</feature>
<organism evidence="2 3">
    <name type="scientific">Cohnella fermenti</name>
    <dbReference type="NCBI Taxonomy" id="2565925"/>
    <lineage>
        <taxon>Bacteria</taxon>
        <taxon>Bacillati</taxon>
        <taxon>Bacillota</taxon>
        <taxon>Bacilli</taxon>
        <taxon>Bacillales</taxon>
        <taxon>Paenibacillaceae</taxon>
        <taxon>Cohnella</taxon>
    </lineage>
</organism>
<dbReference type="RefSeq" id="WP_136369151.1">
    <property type="nucleotide sequence ID" value="NZ_SSOB01000007.1"/>
</dbReference>
<dbReference type="OrthoDB" id="9789943at2"/>
<proteinExistence type="predicted"/>
<dbReference type="PANTHER" id="PTHR34351:SF2">
    <property type="entry name" value="DUF58 DOMAIN-CONTAINING PROTEIN"/>
    <property type="match status" value="1"/>
</dbReference>
<gene>
    <name evidence="2" type="ORF">E6C55_07470</name>
</gene>
<sequence>MAVVWLLTVFAGVYLAQRLAFRLWGAKGIRYERFFSEPYVFAGQRVILSERIANAKLLPLPWIRVETMMPSMLRFDSAGENAEMRVSSGALLQNHASLFSMSPFTRVLRKHEVACVRRGIYRLSSVTCTVGDALGGSTLTFGMNAECELTVLPRLKEPGQLPVSVRKFMQSVLSMSEAFREDHEHVAGVRDYRNGDSMKQVNWSATAKTGRLLVNKRESMTDNDLIVMLNAELMDADANRRVMPEVFEDAVSYAASILQSLIGGGGKAGIIFNGKVIGRDEVPLRIEPRSGREHLFRLLHLMAVFEAEVRRELSFVLEEMIASGLRNANLLLITAFLTPKQKQLVDHLRHAGNRVETLILYREAIA</sequence>
<reference evidence="2 3" key="1">
    <citation type="submission" date="2019-04" db="EMBL/GenBank/DDBJ databases">
        <title>Cohnella sp. nov. isolated from preserved vegetables.</title>
        <authorList>
            <person name="Lin S.-Y."/>
            <person name="Hung M.-H."/>
            <person name="Young C.-C."/>
        </authorList>
    </citation>
    <scope>NUCLEOTIDE SEQUENCE [LARGE SCALE GENOMIC DNA]</scope>
    <source>
        <strain evidence="2 3">CC-MHH1044</strain>
    </source>
</reference>
<name>A0A4S4C3W5_9BACL</name>
<comment type="caution">
    <text evidence="2">The sequence shown here is derived from an EMBL/GenBank/DDBJ whole genome shotgun (WGS) entry which is preliminary data.</text>
</comment>
<dbReference type="AlphaFoldDB" id="A0A4S4C3W5"/>
<evidence type="ECO:0000259" key="1">
    <source>
        <dbReference type="Pfam" id="PF01882"/>
    </source>
</evidence>
<evidence type="ECO:0000313" key="3">
    <source>
        <dbReference type="Proteomes" id="UP000310636"/>
    </source>
</evidence>
<dbReference type="PANTHER" id="PTHR34351">
    <property type="entry name" value="SLR1927 PROTEIN-RELATED"/>
    <property type="match status" value="1"/>
</dbReference>
<protein>
    <submittedName>
        <fullName evidence="2">DUF58 domain-containing protein</fullName>
    </submittedName>
</protein>
<dbReference type="InterPro" id="IPR002881">
    <property type="entry name" value="DUF58"/>
</dbReference>
<dbReference type="Pfam" id="PF01882">
    <property type="entry name" value="DUF58"/>
    <property type="match status" value="1"/>
</dbReference>
<dbReference type="Proteomes" id="UP000310636">
    <property type="component" value="Unassembled WGS sequence"/>
</dbReference>
<accession>A0A4S4C3W5</accession>
<evidence type="ECO:0000313" key="2">
    <source>
        <dbReference type="EMBL" id="THF82213.1"/>
    </source>
</evidence>
<keyword evidence="3" id="KW-1185">Reference proteome</keyword>
<dbReference type="EMBL" id="SSOB01000007">
    <property type="protein sequence ID" value="THF82213.1"/>
    <property type="molecule type" value="Genomic_DNA"/>
</dbReference>